<feature type="domain" description="Ig-like" evidence="11">
    <location>
        <begin position="297"/>
        <end position="377"/>
    </location>
</feature>
<dbReference type="FunFam" id="2.60.40.10:FF:001811">
    <property type="entry name" value="Obscurin like 1"/>
    <property type="match status" value="1"/>
</dbReference>
<dbReference type="GO" id="GO:0005737">
    <property type="term" value="C:cytoplasm"/>
    <property type="evidence" value="ECO:0007669"/>
    <property type="project" value="UniProtKB-SubCell"/>
</dbReference>
<feature type="domain" description="Ig-like" evidence="11">
    <location>
        <begin position="745"/>
        <end position="834"/>
    </location>
</feature>
<dbReference type="InterPro" id="IPR007110">
    <property type="entry name" value="Ig-like_dom"/>
</dbReference>
<dbReference type="InterPro" id="IPR003599">
    <property type="entry name" value="Ig_sub"/>
</dbReference>
<reference evidence="12" key="1">
    <citation type="submission" date="2022-03" db="EMBL/GenBank/DDBJ databases">
        <authorList>
            <person name="Alioto T."/>
            <person name="Alioto T."/>
            <person name="Gomez Garrido J."/>
        </authorList>
    </citation>
    <scope>NUCLEOTIDE SEQUENCE</scope>
</reference>
<comment type="subcellular location">
    <subcellularLocation>
        <location evidence="2">Cytoplasm</location>
    </subcellularLocation>
    <subcellularLocation>
        <location evidence="1">Nucleus</location>
    </subcellularLocation>
</comment>
<feature type="domain" description="Ig-like" evidence="11">
    <location>
        <begin position="568"/>
        <end position="650"/>
    </location>
</feature>
<feature type="compositionally biased region" description="Low complexity" evidence="10">
    <location>
        <begin position="151"/>
        <end position="171"/>
    </location>
</feature>
<feature type="domain" description="Ig-like" evidence="11">
    <location>
        <begin position="22"/>
        <end position="113"/>
    </location>
</feature>
<feature type="domain" description="Ig-like" evidence="11">
    <location>
        <begin position="190"/>
        <end position="267"/>
    </location>
</feature>
<evidence type="ECO:0000256" key="6">
    <source>
        <dbReference type="ARBA" id="ARBA00022737"/>
    </source>
</evidence>
<feature type="domain" description="Ig-like" evidence="11">
    <location>
        <begin position="1109"/>
        <end position="1197"/>
    </location>
</feature>
<dbReference type="PANTHER" id="PTHR35971">
    <property type="entry name" value="SI:DKEY-31G6.6"/>
    <property type="match status" value="1"/>
</dbReference>
<evidence type="ECO:0000259" key="11">
    <source>
        <dbReference type="PROSITE" id="PS50835"/>
    </source>
</evidence>
<protein>
    <submittedName>
        <fullName evidence="12">Obscurin 1</fullName>
    </submittedName>
</protein>
<evidence type="ECO:0000256" key="9">
    <source>
        <dbReference type="ARBA" id="ARBA00023319"/>
    </source>
</evidence>
<dbReference type="SMART" id="SM00408">
    <property type="entry name" value="IGc2"/>
    <property type="match status" value="21"/>
</dbReference>
<dbReference type="FunFam" id="2.60.40.10:FF:000241">
    <property type="entry name" value="obscurin-like protein 1 isoform X2"/>
    <property type="match status" value="10"/>
</dbReference>
<keyword evidence="5" id="KW-0597">Phosphoprotein</keyword>
<feature type="domain" description="Ig-like" evidence="11">
    <location>
        <begin position="2108"/>
        <end position="2192"/>
    </location>
</feature>
<feature type="domain" description="Ig-like" evidence="11">
    <location>
        <begin position="1381"/>
        <end position="1470"/>
    </location>
</feature>
<feature type="domain" description="Ig-like" evidence="11">
    <location>
        <begin position="1655"/>
        <end position="1741"/>
    </location>
</feature>
<evidence type="ECO:0000313" key="12">
    <source>
        <dbReference type="EMBL" id="CAH2305337.1"/>
    </source>
</evidence>
<organism evidence="12 13">
    <name type="scientific">Pelobates cultripes</name>
    <name type="common">Western spadefoot toad</name>
    <dbReference type="NCBI Taxonomy" id="61616"/>
    <lineage>
        <taxon>Eukaryota</taxon>
        <taxon>Metazoa</taxon>
        <taxon>Chordata</taxon>
        <taxon>Craniata</taxon>
        <taxon>Vertebrata</taxon>
        <taxon>Euteleostomi</taxon>
        <taxon>Amphibia</taxon>
        <taxon>Batrachia</taxon>
        <taxon>Anura</taxon>
        <taxon>Pelobatoidea</taxon>
        <taxon>Pelobatidae</taxon>
        <taxon>Pelobates</taxon>
    </lineage>
</organism>
<dbReference type="InterPro" id="IPR003598">
    <property type="entry name" value="Ig_sub2"/>
</dbReference>
<sequence length="2463" mass="273144">MAALSLPPPNSHLALEMPNGAPRFLSFPRSVTAPIGSQAVMRCCISGDPPPCVLWERVGNIRLELGGRCNVQQDGQWYQLVIGDLRLEDSGHYMCRASNWSGEGYAGAKLTVTHNFNEVNEPCTLPPELPSDMLPSELPLTLKSGPSAAISNVTPSSNSVNSSNSQELSSDGNYLLSSKTDYSEIPDFPPHFLLVPTSQRLCRGQSAELSCRLSGKPEPIVQWEKDGVSVKDLCDGSHYRLSPGGHTLYISHVHAPDAGVYVCRANNIVGQCLAAAVLLVDPATRQGQEPILGDPPPQVKVFTVNEGKHAKLRCLVTGKPRPEIIWRKDNRAVSPGRRTLIYEDREGHFILKVLFCRQQDRGLYVCGASNTAGNTLSAVMLHVREVGERFPAPLRDIAVREGQDAILECSVPDGSRTSWFLEDQRLHPGKRHHMEENGPLRRLIIRGARTDDDGVYVCQTQRGAQSIAEVAVRGSIVKRLPRRLEVVEGGNAAFCAETDSDVEQVGWTHNGEILFEDSRTVLKSFGRTHVLVMVGVTQEDSGIIQFHAGLSESSCQLRVKARGVNIAPACGEPPSRTVDVGQPISLNCHVPSSGTKVRWMKDGQELESRGRVSIKSDGRMRRLLISTSNSSDTGTYTCHTANDKASFMVTMTEPPVQIINTIDGMERKCLSGERVVLSCEVSRENAAVRWYRDGVEVENSENITIESDGRHRRLLISKALVQDSGEYVCDAGDDSVFYNVTVTEPPVKIIRTSDDTELKCLSGEPVTLSCAVSRENAAVRWYRDNVEVVESESIKLESEGRNRRLIILNAGSQDAGKFVCDSGDDSVCYNVTVTDPPVKIVNTSDDAEFRSLCGEQVLLSCEVSRENAAVRWYRDGVEVDQNPRIRLECDGKHRRLIVDSASTQDSGEYVCDTGDDSVFYSVTVKEPPVKIVNASDDKDMHGLSGEQVVLGCELSRESAQVHWYKDGIEMEETAHIRLESEGSHRRLVISSALVQDSGEYVCDAGDDSVIFNVTIKEPPVKILNMSDDGEPRSLSGERVVLSCEVSRENAQVYWSRDGMKLEESENIIMESEGKHRRLVIHNAQAQDSGEFVCDAGDDSVFYNVTITDPLVKLTNTCGTDHRYLGGDCVALSCDVSRENALVRWFQDGVELEDSENMKLEAEGKHRRLIINNALPEISGEFVCDAGDDSVSYNVTVTEPPVKIVTIGDDTEENCFTGEKVVLSCELSRQNAVVRWYKDGERVEESERIMLESDGSIRRLVIVSSQLQDSGEFVCDAGDDSAFYNVTVKEPPVKIVNTGDDTDHHCLSGERVELSCELSRENALVTWYKDGMEVEESEDVLLQSYGKHRKLIIPVAKAQDSGEYVCDARDDSVFYNVTVTDPPVKLVNTTDDTEHNYLTGERMLLSCEASLENADVRWYKDGVEVEESESIRIESDGKNHRLIIDIAQVEDSGEYECDAGDDSLFYYITVTEPPVKFVNVCDDLELNFSSGDRMVLSCEVSRENAAVRWYKDGIEMKDGEGVRLESAGTHRRFIIPTAQTEDSGEFVCDAGDDAVFFSVMVTEPPTKIVFPTNGSQELDFIKGDKVELVIEVSRSNGTVRWFKDGLEVDENETLRVTSDGFRRCLVLPHAEVEDSGEYICDTDSDSITFDVKVSEPPVTIVSSGCSPSVLRVTEGDPFSIQCLLSRVSAAVRWFKDGQKLMTNDKLTLDEQGTKHFLHFQSAQPENAGHYECNVGTDARVFTVHVDAPPVVIVGNTGTPEHHTLMAGDDLVLSCELSRPNFKVRWLRDGEELVSVGRVKILSRGVHRQITIQSLRPSDSGTYTCDATTDQMHTTVHVEVPRQVEFITEVQNVTVLEGEMATFKCVVSPDDVNLMWELNGSPVHSDKRVSLSSNGLCHSFTLRSCRISDSGTVTANAEGIISRARLRVQEAHVMFTEGLQDIEVEEEEDITLTVKVTTERADVRWVKQGVVIQSSDKYTLQSSEHTHSLTIRSVQASDRGRYSCESLHDRTDCRLNILPRSIAVKKGLQDVKCLEGSNIEFSVELSHEGLAGEWWKGGMRLISDDRCMITESGRQHFLRFFDLSLPDSGIIAFTTDTLRSTAQLTVTEHPLAITQPPQDIVVNEGGLASFQCEVSKLEAIVTWSKDGDPLAPSALCRMFSVGRRRILQLSNCRLQDAGTYSCHVNDISASAALRVLEQEPQMLRDLQDVDIEENENAVFICEVSCPQAKGEWFKNGETIKVTSTTKIRQEGRRHFLLICGVQCEDSGDIVFRARRVESKAHLRVSELPVRIVKSLRDKTAREGHRVTLECKVNPPRAQVTWLKGNIEIVPSSKYQISTEDAFRKLIINDVNCDDEDMYTMRTKAGQSSARLLVEGLAIQIFRSLTDVKVKAPADACFECEVSVPLTRPPQWSLNGTLLYSGPDVIIENRGTRYKLTLKDTYPEMTGTVRFTAGKTRSEARLIVQE</sequence>
<feature type="domain" description="Ig-like" evidence="11">
    <location>
        <begin position="1018"/>
        <end position="1107"/>
    </location>
</feature>
<feature type="region of interest" description="Disordered" evidence="10">
    <location>
        <begin position="145"/>
        <end position="171"/>
    </location>
</feature>
<dbReference type="InterPro" id="IPR013098">
    <property type="entry name" value="Ig_I-set"/>
</dbReference>
<dbReference type="Pfam" id="PF07679">
    <property type="entry name" value="I-set"/>
    <property type="match status" value="23"/>
</dbReference>
<feature type="domain" description="Ig-like" evidence="11">
    <location>
        <begin position="1472"/>
        <end position="1561"/>
    </location>
</feature>
<dbReference type="InterPro" id="IPR013106">
    <property type="entry name" value="Ig_V-set"/>
</dbReference>
<dbReference type="FunFam" id="2.60.40.10:FF:000050">
    <property type="entry name" value="Titin isoform B"/>
    <property type="match status" value="1"/>
</dbReference>
<keyword evidence="6" id="KW-0677">Repeat</keyword>
<dbReference type="FunFam" id="2.60.40.10:FF:001452">
    <property type="entry name" value="Uncharacterized protein, isoform F"/>
    <property type="match status" value="1"/>
</dbReference>
<accession>A0AAD1WGF9</accession>
<feature type="domain" description="Ig-like" evidence="11">
    <location>
        <begin position="1199"/>
        <end position="1286"/>
    </location>
</feature>
<evidence type="ECO:0000256" key="1">
    <source>
        <dbReference type="ARBA" id="ARBA00004123"/>
    </source>
</evidence>
<evidence type="ECO:0000256" key="10">
    <source>
        <dbReference type="SAM" id="MobiDB-lite"/>
    </source>
</evidence>
<feature type="domain" description="Ig-like" evidence="11">
    <location>
        <begin position="391"/>
        <end position="471"/>
    </location>
</feature>
<evidence type="ECO:0000256" key="4">
    <source>
        <dbReference type="ARBA" id="ARBA00022490"/>
    </source>
</evidence>
<keyword evidence="8" id="KW-0539">Nucleus</keyword>
<dbReference type="PROSITE" id="PS50835">
    <property type="entry name" value="IG_LIKE"/>
    <property type="match status" value="22"/>
</dbReference>
<evidence type="ECO:0000256" key="5">
    <source>
        <dbReference type="ARBA" id="ARBA00022553"/>
    </source>
</evidence>
<proteinExistence type="inferred from homology"/>
<keyword evidence="4" id="KW-0963">Cytoplasm</keyword>
<dbReference type="FunFam" id="2.60.40.10:FF:000211">
    <property type="entry name" value="Obscurin-like protein 1"/>
    <property type="match status" value="4"/>
</dbReference>
<keyword evidence="9" id="KW-0393">Immunoglobulin domain</keyword>
<dbReference type="InterPro" id="IPR052385">
    <property type="entry name" value="Obscurin/Obscurin-like_Reg"/>
</dbReference>
<evidence type="ECO:0000256" key="3">
    <source>
        <dbReference type="ARBA" id="ARBA00006692"/>
    </source>
</evidence>
<dbReference type="InterPro" id="IPR013783">
    <property type="entry name" value="Ig-like_fold"/>
</dbReference>
<evidence type="ECO:0000256" key="7">
    <source>
        <dbReference type="ARBA" id="ARBA00023157"/>
    </source>
</evidence>
<dbReference type="FunFam" id="2.60.40.10:FF:000214">
    <property type="entry name" value="titin isoform X1"/>
    <property type="match status" value="1"/>
</dbReference>
<dbReference type="FunFam" id="2.60.40.10:FF:000502">
    <property type="entry name" value="obscurin-like protein 1 isoform X2"/>
    <property type="match status" value="1"/>
</dbReference>
<dbReference type="SMART" id="SM00409">
    <property type="entry name" value="IG"/>
    <property type="match status" value="26"/>
</dbReference>
<dbReference type="FunFam" id="2.60.40.10:FF:001084">
    <property type="entry name" value="obscurin-like isoform X3"/>
    <property type="match status" value="1"/>
</dbReference>
<dbReference type="PANTHER" id="PTHR35971:SF5">
    <property type="entry name" value="OBSCURIN LIKE CYTOSKELETAL ADAPTOR 1"/>
    <property type="match status" value="1"/>
</dbReference>
<feature type="domain" description="Ig-like" evidence="11">
    <location>
        <begin position="654"/>
        <end position="743"/>
    </location>
</feature>
<feature type="domain" description="Ig-like" evidence="11">
    <location>
        <begin position="1290"/>
        <end position="1379"/>
    </location>
</feature>
<dbReference type="Gene3D" id="2.60.40.10">
    <property type="entry name" value="Immunoglobulins"/>
    <property type="match status" value="26"/>
</dbReference>
<evidence type="ECO:0000313" key="13">
    <source>
        <dbReference type="Proteomes" id="UP001295444"/>
    </source>
</evidence>
<dbReference type="SMART" id="SM00406">
    <property type="entry name" value="IGv"/>
    <property type="match status" value="3"/>
</dbReference>
<evidence type="ECO:0000256" key="2">
    <source>
        <dbReference type="ARBA" id="ARBA00004496"/>
    </source>
</evidence>
<dbReference type="GO" id="GO:0005634">
    <property type="term" value="C:nucleus"/>
    <property type="evidence" value="ECO:0007669"/>
    <property type="project" value="UniProtKB-SubCell"/>
</dbReference>
<feature type="domain" description="Ig-like" evidence="11">
    <location>
        <begin position="836"/>
        <end position="923"/>
    </location>
</feature>
<feature type="domain" description="Ig-like" evidence="11">
    <location>
        <begin position="927"/>
        <end position="1014"/>
    </location>
</feature>
<keyword evidence="7" id="KW-1015">Disulfide bond</keyword>
<evidence type="ECO:0000256" key="8">
    <source>
        <dbReference type="ARBA" id="ARBA00023242"/>
    </source>
</evidence>
<name>A0AAD1WGF9_PELCU</name>
<keyword evidence="13" id="KW-1185">Reference proteome</keyword>
<dbReference type="EMBL" id="OW240918">
    <property type="protein sequence ID" value="CAH2305337.1"/>
    <property type="molecule type" value="Genomic_DNA"/>
</dbReference>
<feature type="domain" description="Ig-like" evidence="11">
    <location>
        <begin position="1747"/>
        <end position="1833"/>
    </location>
</feature>
<comment type="similarity">
    <text evidence="3">Belongs to the protein kinase superfamily. CAMK Ser/Thr protein kinase family.</text>
</comment>
<feature type="domain" description="Ig-like" evidence="11">
    <location>
        <begin position="2286"/>
        <end position="2371"/>
    </location>
</feature>
<feature type="domain" description="Ig-like" evidence="11">
    <location>
        <begin position="1839"/>
        <end position="2014"/>
    </location>
</feature>
<dbReference type="SUPFAM" id="SSF48726">
    <property type="entry name" value="Immunoglobulin"/>
    <property type="match status" value="26"/>
</dbReference>
<dbReference type="Proteomes" id="UP001295444">
    <property type="component" value="Chromosome 07"/>
</dbReference>
<gene>
    <name evidence="12" type="ORF">PECUL_23A054577</name>
</gene>
<dbReference type="FunFam" id="2.60.40.10:FF:000612">
    <property type="entry name" value="palladin isoform X1"/>
    <property type="match status" value="1"/>
</dbReference>
<dbReference type="InterPro" id="IPR036179">
    <property type="entry name" value="Ig-like_dom_sf"/>
</dbReference>
<feature type="domain" description="Ig-like" evidence="11">
    <location>
        <begin position="2198"/>
        <end position="2283"/>
    </location>
</feature>
<feature type="domain" description="Ig-like" evidence="11">
    <location>
        <begin position="1564"/>
        <end position="1653"/>
    </location>
</feature>